<dbReference type="SUPFAM" id="SSF48557">
    <property type="entry name" value="L-aspartase-like"/>
    <property type="match status" value="1"/>
</dbReference>
<organism evidence="10 11">
    <name type="scientific">Terrisporobacter glycolicus ATCC 14880 = DSM 1288</name>
    <dbReference type="NCBI Taxonomy" id="1121315"/>
    <lineage>
        <taxon>Bacteria</taxon>
        <taxon>Bacillati</taxon>
        <taxon>Bacillota</taxon>
        <taxon>Clostridia</taxon>
        <taxon>Peptostreptococcales</taxon>
        <taxon>Peptostreptococcaceae</taxon>
        <taxon>Terrisporobacter</taxon>
    </lineage>
</organism>
<dbReference type="InterPro" id="IPR022313">
    <property type="entry name" value="Phe/His_NH3-lyase_AS"/>
</dbReference>
<dbReference type="PANTHER" id="PTHR10362">
    <property type="entry name" value="HISTIDINE AMMONIA-LYASE"/>
    <property type="match status" value="1"/>
</dbReference>
<evidence type="ECO:0000256" key="7">
    <source>
        <dbReference type="RuleBase" id="RU003954"/>
    </source>
</evidence>
<feature type="modified residue" description="2,3-didehydroalanine (Ser)" evidence="6">
    <location>
        <position position="144"/>
    </location>
</feature>
<evidence type="ECO:0000313" key="11">
    <source>
        <dbReference type="Proteomes" id="UP001348492"/>
    </source>
</evidence>
<dbReference type="NCBIfam" id="NF006871">
    <property type="entry name" value="PRK09367.1"/>
    <property type="match status" value="1"/>
</dbReference>
<comment type="similarity">
    <text evidence="6 7">Belongs to the PAL/histidase family.</text>
</comment>
<sequence length="527" mass="57356">MKKIIIDGNSLTLDDLVNVARYNFPVEVSKEALEKVKISRQIVDDIVDTGQISYGITTGFGKFSDVAISKNECRQLQTNLIMSHSCGVGNPLSEEIVRAMMLLRANALSKGYSGARCETLEVLTSMLNKGVHPIVPEKGSLGSSGDLAPLSHMVLTMLGLGEAIYEGKRMESKDAMEKSGIKPLEYLGAKEGLALINGTQCMTAVGAITIYDALNLMKTADISLCLTMEALNGITCAMDERVNLVRPHKGQFNTAKNVLTMVEGSEMVTKQGQLRTQDAYSLRCSPQIHGASKDALEYVKNKLEIEMNSVTDNPIIFPGEDQKIISGGNFHGQPMALSFDFLGIALAEMANIAERRLEKMVNPALSYGLPAFLVNHGGLNSGFMIVQYSAASLVSENKVLAHPASVDSIPSSANQEDHVSMGTIAARKARDIMDNVRKVIAMEILTSVQAIDLRGKKKLGAGTEAAYNIVREHTPFIDKDRIMYKDINICEDLIKDNLLVEAVEEALEQEILLFEDIEPKGQLSGNL</sequence>
<evidence type="ECO:0000256" key="6">
    <source>
        <dbReference type="HAMAP-Rule" id="MF_00229"/>
    </source>
</evidence>
<evidence type="ECO:0000256" key="1">
    <source>
        <dbReference type="ARBA" id="ARBA00005113"/>
    </source>
</evidence>
<dbReference type="NCBIfam" id="TIGR01225">
    <property type="entry name" value="hutH"/>
    <property type="match status" value="1"/>
</dbReference>
<dbReference type="EC" id="4.3.1.3" evidence="2 6"/>
<evidence type="ECO:0000256" key="8">
    <source>
        <dbReference type="RuleBase" id="RU004479"/>
    </source>
</evidence>
<name>A0ABZ2EZ24_9FIRM</name>
<dbReference type="Gene3D" id="1.20.200.10">
    <property type="entry name" value="Fumarase/aspartase (Central domain)"/>
    <property type="match status" value="1"/>
</dbReference>
<keyword evidence="11" id="KW-1185">Reference proteome</keyword>
<dbReference type="Pfam" id="PF00221">
    <property type="entry name" value="Lyase_aromatic"/>
    <property type="match status" value="1"/>
</dbReference>
<dbReference type="InterPro" id="IPR024083">
    <property type="entry name" value="Fumarase/histidase_N"/>
</dbReference>
<gene>
    <name evidence="6 10" type="primary">hutH</name>
    <name evidence="10" type="ORF">TEGL_33940</name>
</gene>
<dbReference type="InterPro" id="IPR001106">
    <property type="entry name" value="Aromatic_Lyase"/>
</dbReference>
<comment type="subcellular location">
    <subcellularLocation>
        <location evidence="6 9">Cytoplasm</location>
    </subcellularLocation>
</comment>
<comment type="pathway">
    <text evidence="1 6 8">Amino-acid degradation; L-histidine degradation into L-glutamate; N-formimidoyl-L-glutamate from L-histidine: step 1/3.</text>
</comment>
<dbReference type="RefSeq" id="WP_018591595.1">
    <property type="nucleotide sequence ID" value="NZ_CP117523.1"/>
</dbReference>
<keyword evidence="6" id="KW-0963">Cytoplasm</keyword>
<evidence type="ECO:0000313" key="10">
    <source>
        <dbReference type="EMBL" id="WWD84948.1"/>
    </source>
</evidence>
<dbReference type="Gene3D" id="1.10.275.10">
    <property type="entry name" value="Fumarase/aspartase (N-terminal domain)"/>
    <property type="match status" value="1"/>
</dbReference>
<dbReference type="CDD" id="cd00332">
    <property type="entry name" value="PAL-HAL"/>
    <property type="match status" value="1"/>
</dbReference>
<dbReference type="Proteomes" id="UP001348492">
    <property type="component" value="Chromosome"/>
</dbReference>
<proteinExistence type="inferred from homology"/>
<keyword evidence="4 6" id="KW-0456">Lyase</keyword>
<dbReference type="HAMAP" id="MF_00229">
    <property type="entry name" value="His_ammonia_lyase"/>
    <property type="match status" value="1"/>
</dbReference>
<keyword evidence="3 6" id="KW-0369">Histidine metabolism</keyword>
<protein>
    <recommendedName>
        <fullName evidence="2 6">Histidine ammonia-lyase</fullName>
        <shortName evidence="6">Histidase</shortName>
        <ecNumber evidence="2 6">4.3.1.3</ecNumber>
    </recommendedName>
</protein>
<dbReference type="GO" id="GO:0004397">
    <property type="term" value="F:histidine ammonia-lyase activity"/>
    <property type="evidence" value="ECO:0007669"/>
    <property type="project" value="UniProtKB-EC"/>
</dbReference>
<evidence type="ECO:0000256" key="4">
    <source>
        <dbReference type="ARBA" id="ARBA00023239"/>
    </source>
</evidence>
<feature type="cross-link" description="5-imidazolinone (Ala-Gly)" evidence="6">
    <location>
        <begin position="143"/>
        <end position="145"/>
    </location>
</feature>
<dbReference type="EMBL" id="CP117523">
    <property type="protein sequence ID" value="WWD84948.1"/>
    <property type="molecule type" value="Genomic_DNA"/>
</dbReference>
<dbReference type="InterPro" id="IPR008948">
    <property type="entry name" value="L-Aspartase-like"/>
</dbReference>
<comment type="PTM">
    <text evidence="6">Contains an active site 4-methylidene-imidazol-5-one (MIO), which is formed autocatalytically by cyclization and dehydration of residues Ser-Ser-Gly.</text>
</comment>
<evidence type="ECO:0000256" key="5">
    <source>
        <dbReference type="ARBA" id="ARBA00049269"/>
    </source>
</evidence>
<evidence type="ECO:0000256" key="9">
    <source>
        <dbReference type="RuleBase" id="RU004480"/>
    </source>
</evidence>
<dbReference type="InterPro" id="IPR005921">
    <property type="entry name" value="HutH"/>
</dbReference>
<evidence type="ECO:0000256" key="2">
    <source>
        <dbReference type="ARBA" id="ARBA00012994"/>
    </source>
</evidence>
<comment type="catalytic activity">
    <reaction evidence="5 6 8">
        <text>L-histidine = trans-urocanate + NH4(+)</text>
        <dbReference type="Rhea" id="RHEA:21232"/>
        <dbReference type="ChEBI" id="CHEBI:17771"/>
        <dbReference type="ChEBI" id="CHEBI:28938"/>
        <dbReference type="ChEBI" id="CHEBI:57595"/>
        <dbReference type="EC" id="4.3.1.3"/>
    </reaction>
</comment>
<accession>A0ABZ2EZ24</accession>
<evidence type="ECO:0000256" key="3">
    <source>
        <dbReference type="ARBA" id="ARBA00022808"/>
    </source>
</evidence>
<dbReference type="PROSITE" id="PS00488">
    <property type="entry name" value="PAL_HISTIDASE"/>
    <property type="match status" value="1"/>
</dbReference>
<reference evidence="10 11" key="1">
    <citation type="journal article" date="2023" name="PLoS ONE">
        <title>Genome-based metabolic and phylogenomic analysis of three Terrisporobacter species.</title>
        <authorList>
            <person name="Boer T."/>
            <person name="Bengelsdorf F.R."/>
            <person name="Bomeke M."/>
            <person name="Daniel R."/>
            <person name="Poehlein A."/>
        </authorList>
    </citation>
    <scope>NUCLEOTIDE SEQUENCE [LARGE SCALE GENOMIC DNA]</scope>
    <source>
        <strain evidence="10 11">DSM 1288</strain>
    </source>
</reference>